<comment type="similarity">
    <text evidence="1">Belongs to the RecJ family.</text>
</comment>
<feature type="domain" description="DHHA1" evidence="7">
    <location>
        <begin position="350"/>
        <end position="444"/>
    </location>
</feature>
<dbReference type="InterPro" id="IPR041122">
    <property type="entry name" value="RecJ_OB"/>
</dbReference>
<dbReference type="GO" id="GO:0006281">
    <property type="term" value="P:DNA repair"/>
    <property type="evidence" value="ECO:0007669"/>
    <property type="project" value="InterPro"/>
</dbReference>
<dbReference type="GO" id="GO:0006310">
    <property type="term" value="P:DNA recombination"/>
    <property type="evidence" value="ECO:0007669"/>
    <property type="project" value="InterPro"/>
</dbReference>
<dbReference type="Proteomes" id="UP000231057">
    <property type="component" value="Chromosome"/>
</dbReference>
<keyword evidence="3" id="KW-0540">Nuclease</keyword>
<feature type="domain" description="RecJ OB" evidence="8">
    <location>
        <begin position="460"/>
        <end position="562"/>
    </location>
</feature>
<dbReference type="InterPro" id="IPR004610">
    <property type="entry name" value="RecJ"/>
</dbReference>
<dbReference type="Gene3D" id="3.90.1640.30">
    <property type="match status" value="1"/>
</dbReference>
<reference evidence="10" key="2">
    <citation type="journal article" date="2022" name="Front. Microbiol.">
        <title>Comparative Genomic Analysis Revealed Distinct Molecular Components and Organization of CO2-Concentrating Mechanism in Thermophilic Cyanobacteria.</title>
        <authorList>
            <person name="Tang J."/>
            <person name="Zhou H."/>
            <person name="Yao D."/>
            <person name="Riaz S."/>
            <person name="You D."/>
            <person name="Klepacz-Smolka A."/>
            <person name="Daroch M."/>
        </authorList>
    </citation>
    <scope>NUCLEOTIDE SEQUENCE [LARGE SCALE GENOMIC DNA]</scope>
    <source>
        <strain evidence="10">PCC 6715</strain>
    </source>
</reference>
<dbReference type="PANTHER" id="PTHR30255">
    <property type="entry name" value="SINGLE-STRANDED-DNA-SPECIFIC EXONUCLEASE RECJ"/>
    <property type="match status" value="1"/>
</dbReference>
<dbReference type="Pfam" id="PF17768">
    <property type="entry name" value="RecJ_OB"/>
    <property type="match status" value="1"/>
</dbReference>
<evidence type="ECO:0000259" key="7">
    <source>
        <dbReference type="Pfam" id="PF02272"/>
    </source>
</evidence>
<dbReference type="Pfam" id="PF02272">
    <property type="entry name" value="DHHA1"/>
    <property type="match status" value="1"/>
</dbReference>
<evidence type="ECO:0000256" key="5">
    <source>
        <dbReference type="ARBA" id="ARBA00022839"/>
    </source>
</evidence>
<organism evidence="9 10">
    <name type="scientific">Parathermosynechococcus lividus PCC 6715</name>
    <dbReference type="NCBI Taxonomy" id="1917166"/>
    <lineage>
        <taxon>Bacteria</taxon>
        <taxon>Bacillati</taxon>
        <taxon>Cyanobacteriota</taxon>
        <taxon>Cyanophyceae</taxon>
        <taxon>Acaryochloridales</taxon>
        <taxon>Thermosynechococcaceae</taxon>
        <taxon>Parathermosynechococcus</taxon>
    </lineage>
</organism>
<keyword evidence="10" id="KW-1185">Reference proteome</keyword>
<evidence type="ECO:0000259" key="8">
    <source>
        <dbReference type="Pfam" id="PF17768"/>
    </source>
</evidence>
<dbReference type="GO" id="GO:0003676">
    <property type="term" value="F:nucleic acid binding"/>
    <property type="evidence" value="ECO:0007669"/>
    <property type="project" value="InterPro"/>
</dbReference>
<dbReference type="SUPFAM" id="SSF64182">
    <property type="entry name" value="DHH phosphoesterases"/>
    <property type="match status" value="1"/>
</dbReference>
<dbReference type="NCBIfam" id="TIGR00644">
    <property type="entry name" value="recJ"/>
    <property type="match status" value="1"/>
</dbReference>
<dbReference type="Gene3D" id="3.10.310.30">
    <property type="match status" value="1"/>
</dbReference>
<proteinExistence type="inferred from homology"/>
<evidence type="ECO:0000313" key="10">
    <source>
        <dbReference type="Proteomes" id="UP000231057"/>
    </source>
</evidence>
<evidence type="ECO:0000256" key="3">
    <source>
        <dbReference type="ARBA" id="ARBA00022722"/>
    </source>
</evidence>
<reference evidence="9 10" key="1">
    <citation type="submission" date="2016-11" db="EMBL/GenBank/DDBJ databases">
        <title>Complete genome sequence of thermophilic cyanobacteria strain Synechococcus sp. PCC6715.</title>
        <authorList>
            <person name="Tang J."/>
            <person name="Daroch M."/>
            <person name="Liang Y."/>
            <person name="Jiang D."/>
            <person name="Shah M."/>
        </authorList>
    </citation>
    <scope>NUCLEOTIDE SEQUENCE [LARGE SCALE GENOMIC DNA]</scope>
    <source>
        <strain evidence="9 10">PCC 6715</strain>
    </source>
</reference>
<dbReference type="Pfam" id="PF01368">
    <property type="entry name" value="DHH"/>
    <property type="match status" value="1"/>
</dbReference>
<evidence type="ECO:0000259" key="6">
    <source>
        <dbReference type="Pfam" id="PF01368"/>
    </source>
</evidence>
<dbReference type="RefSeq" id="WP_198405973.1">
    <property type="nucleotide sequence ID" value="NZ_CP018092.1"/>
</dbReference>
<dbReference type="EMBL" id="CP018092">
    <property type="protein sequence ID" value="ATS18806.1"/>
    <property type="molecule type" value="Genomic_DNA"/>
</dbReference>
<accession>A0A2D2Q2T8</accession>
<feature type="domain" description="DDH" evidence="6">
    <location>
        <begin position="79"/>
        <end position="231"/>
    </location>
</feature>
<dbReference type="InterPro" id="IPR001667">
    <property type="entry name" value="DDH_dom"/>
</dbReference>
<keyword evidence="5 9" id="KW-0269">Exonuclease</keyword>
<dbReference type="PANTHER" id="PTHR30255:SF2">
    <property type="entry name" value="SINGLE-STRANDED-DNA-SPECIFIC EXONUCLEASE RECJ"/>
    <property type="match status" value="1"/>
</dbReference>
<evidence type="ECO:0000256" key="1">
    <source>
        <dbReference type="ARBA" id="ARBA00005915"/>
    </source>
</evidence>
<protein>
    <recommendedName>
        <fullName evidence="2">Single-stranded-DNA-specific exonuclease RecJ</fullName>
    </recommendedName>
</protein>
<evidence type="ECO:0000313" key="9">
    <source>
        <dbReference type="EMBL" id="ATS18806.1"/>
    </source>
</evidence>
<dbReference type="GO" id="GO:0008409">
    <property type="term" value="F:5'-3' exonuclease activity"/>
    <property type="evidence" value="ECO:0007669"/>
    <property type="project" value="InterPro"/>
</dbReference>
<evidence type="ECO:0000256" key="4">
    <source>
        <dbReference type="ARBA" id="ARBA00022801"/>
    </source>
</evidence>
<dbReference type="KEGG" id="slw:BRW62_08660"/>
<name>A0A2D2Q2T8_PARLV</name>
<dbReference type="InterPro" id="IPR003156">
    <property type="entry name" value="DHHA1_dom"/>
</dbReference>
<dbReference type="InterPro" id="IPR038763">
    <property type="entry name" value="DHH_sf"/>
</dbReference>
<keyword evidence="4" id="KW-0378">Hydrolase</keyword>
<dbReference type="InterPro" id="IPR051673">
    <property type="entry name" value="SSDNA_exonuclease_RecJ"/>
</dbReference>
<dbReference type="AlphaFoldDB" id="A0A2D2Q2T8"/>
<gene>
    <name evidence="9" type="ORF">BRW62_08660</name>
</gene>
<evidence type="ECO:0000256" key="2">
    <source>
        <dbReference type="ARBA" id="ARBA00019841"/>
    </source>
</evidence>
<sequence length="741" mass="81666">MWQQLTTEVAPADFVAQVRALYPQAGASTAQLLWQRGIRREEVAAFLDWQAYCPTSPFEFPEMSVAMARLQQARQQQEKIAIWGDFDADGVTATAVLWEGLYHFFGQQLAGYYIPNRLQESHGLSAKGLQQLKQQGVSLVITCDTGCTNHAEIAFARTLGIEVIVTDHHTLALKPLGAVALINPRQLPPEHPLRPLSGVAVAYKFVEAVYETWPQHPAVPLESLLDLVAIGLITDLVELRAEARYLAQRGLEVLAKTPRPGLNALLATCRRQGNRVTDISFGIGPRINAVSRVAGNVKPLIELLTTLDPQHAQNIANAVEQANNSRRQLQGAIATEAHKKVAQLDLSTARVIVLTDENWSAGILGIVANELVTTYGRPAILLRTDPQTGMATGSARSGGTVDLYEALRTQQHLFVHFGGHPYAVGFSLKTADIPALTAALNDYLLHQQGTATAIAQPLTIDLEVPLSALGMPLFKELQLLEPFGLGNPQPRLFVRGVAIQNPKEYRAKHQSLVYTRFDLVEPQTAVRFPAVWWRHRVSDCPATTCDVVLELEEWNGRITANLVALRPSAANTITPAPVELIYDFRDRPEAAPQTGLRVETCPTSAAAWKHWVDCAQAQQQPLILAYTAPAELDPLSLWQTLVTRFKVASQQQGPLERSHLLAELELDEACFRSALAVFNTLGVEVHEQGEVLVCRWPQHPHPSPDTAPALEAFLAAIAEQQFRRRYFAQAPLQCLQRYGRG</sequence>